<name>A0AB39ZBR2_DROSZ</name>
<gene>
    <name evidence="9" type="primary">LOC108011780</name>
</gene>
<feature type="region of interest" description="Disordered" evidence="5">
    <location>
        <begin position="1"/>
        <end position="62"/>
    </location>
</feature>
<dbReference type="GO" id="GO:0006281">
    <property type="term" value="P:DNA repair"/>
    <property type="evidence" value="ECO:0007669"/>
    <property type="project" value="TreeGrafter"/>
</dbReference>
<feature type="compositionally biased region" description="Low complexity" evidence="5">
    <location>
        <begin position="8"/>
        <end position="31"/>
    </location>
</feature>
<evidence type="ECO:0000259" key="6">
    <source>
        <dbReference type="PROSITE" id="PS51192"/>
    </source>
</evidence>
<dbReference type="RefSeq" id="XP_016932506.4">
    <property type="nucleotide sequence ID" value="XM_017077017.4"/>
</dbReference>
<evidence type="ECO:0000256" key="3">
    <source>
        <dbReference type="ARBA" id="ARBA00022840"/>
    </source>
</evidence>
<dbReference type="GO" id="GO:0016787">
    <property type="term" value="F:hydrolase activity"/>
    <property type="evidence" value="ECO:0007669"/>
    <property type="project" value="UniProtKB-KW"/>
</dbReference>
<dbReference type="PROSITE" id="PS51192">
    <property type="entry name" value="HELICASE_ATP_BIND_1"/>
    <property type="match status" value="1"/>
</dbReference>
<keyword evidence="3" id="KW-0067">ATP-binding</keyword>
<evidence type="ECO:0000256" key="5">
    <source>
        <dbReference type="SAM" id="MobiDB-lite"/>
    </source>
</evidence>
<dbReference type="CDD" id="cd18793">
    <property type="entry name" value="SF2_C_SNF"/>
    <property type="match status" value="1"/>
</dbReference>
<dbReference type="GO" id="GO:0005524">
    <property type="term" value="F:ATP binding"/>
    <property type="evidence" value="ECO:0007669"/>
    <property type="project" value="UniProtKB-KW"/>
</dbReference>
<proteinExistence type="predicted"/>
<organism evidence="8 9">
    <name type="scientific">Drosophila suzukii</name>
    <name type="common">Spotted-wing drosophila fruit fly</name>
    <dbReference type="NCBI Taxonomy" id="28584"/>
    <lineage>
        <taxon>Eukaryota</taxon>
        <taxon>Metazoa</taxon>
        <taxon>Ecdysozoa</taxon>
        <taxon>Arthropoda</taxon>
        <taxon>Hexapoda</taxon>
        <taxon>Insecta</taxon>
        <taxon>Pterygota</taxon>
        <taxon>Neoptera</taxon>
        <taxon>Endopterygota</taxon>
        <taxon>Diptera</taxon>
        <taxon>Brachycera</taxon>
        <taxon>Muscomorpha</taxon>
        <taxon>Ephydroidea</taxon>
        <taxon>Drosophilidae</taxon>
        <taxon>Drosophila</taxon>
        <taxon>Sophophora</taxon>
    </lineage>
</organism>
<dbReference type="Gene3D" id="3.40.50.300">
    <property type="entry name" value="P-loop containing nucleotide triphosphate hydrolases"/>
    <property type="match status" value="1"/>
</dbReference>
<feature type="coiled-coil region" evidence="4">
    <location>
        <begin position="106"/>
        <end position="133"/>
    </location>
</feature>
<feature type="compositionally biased region" description="Acidic residues" evidence="5">
    <location>
        <begin position="330"/>
        <end position="339"/>
    </location>
</feature>
<dbReference type="Gene3D" id="3.40.50.10810">
    <property type="entry name" value="Tandem AAA-ATPase domain"/>
    <property type="match status" value="2"/>
</dbReference>
<dbReference type="Pfam" id="PF00176">
    <property type="entry name" value="SNF2-rel_dom"/>
    <property type="match status" value="1"/>
</dbReference>
<keyword evidence="4" id="KW-0175">Coiled coil</keyword>
<dbReference type="Pfam" id="PF00271">
    <property type="entry name" value="Helicase_C"/>
    <property type="match status" value="1"/>
</dbReference>
<dbReference type="InterPro" id="IPR001650">
    <property type="entry name" value="Helicase_C-like"/>
</dbReference>
<dbReference type="SMART" id="SM00487">
    <property type="entry name" value="DEXDc"/>
    <property type="match status" value="1"/>
</dbReference>
<accession>A0AB39ZBR2</accession>
<dbReference type="AlphaFoldDB" id="A0AB39ZBR2"/>
<feature type="domain" description="Helicase C-terminal" evidence="7">
    <location>
        <begin position="807"/>
        <end position="961"/>
    </location>
</feature>
<dbReference type="PROSITE" id="PS51194">
    <property type="entry name" value="HELICASE_CTER"/>
    <property type="match status" value="1"/>
</dbReference>
<reference evidence="9" key="1">
    <citation type="submission" date="2025-08" db="UniProtKB">
        <authorList>
            <consortium name="RefSeq"/>
        </authorList>
    </citation>
    <scope>IDENTIFICATION</scope>
</reference>
<keyword evidence="2" id="KW-0378">Hydrolase</keyword>
<feature type="compositionally biased region" description="Basic and acidic residues" evidence="5">
    <location>
        <begin position="370"/>
        <end position="382"/>
    </location>
</feature>
<feature type="region of interest" description="Disordered" evidence="5">
    <location>
        <begin position="328"/>
        <end position="392"/>
    </location>
</feature>
<keyword evidence="8" id="KW-1185">Reference proteome</keyword>
<dbReference type="InterPro" id="IPR038718">
    <property type="entry name" value="SNF2-like_sf"/>
</dbReference>
<dbReference type="InterPro" id="IPR049730">
    <property type="entry name" value="SNF2/RAD54-like_C"/>
</dbReference>
<evidence type="ECO:0000313" key="9">
    <source>
        <dbReference type="RefSeq" id="XP_016932506.4"/>
    </source>
</evidence>
<dbReference type="SMART" id="SM00490">
    <property type="entry name" value="HELICc"/>
    <property type="match status" value="1"/>
</dbReference>
<dbReference type="GeneID" id="108011780"/>
<keyword evidence="1" id="KW-0547">Nucleotide-binding</keyword>
<feature type="domain" description="Helicase ATP-binding" evidence="6">
    <location>
        <begin position="404"/>
        <end position="533"/>
    </location>
</feature>
<dbReference type="GO" id="GO:0008094">
    <property type="term" value="F:ATP-dependent activity, acting on DNA"/>
    <property type="evidence" value="ECO:0007669"/>
    <property type="project" value="TreeGrafter"/>
</dbReference>
<evidence type="ECO:0000256" key="2">
    <source>
        <dbReference type="ARBA" id="ARBA00022801"/>
    </source>
</evidence>
<sequence>MAPDKSQSPYPRSVSPPCCSSSAIRSLNNSSCEYENSPCYPMETSSSSEDNENHERSRIMQDQTAVHLTDTSDEISDQQAPDDPDLELSSEYANNAGAIFVSASEYSEKKSQIDQLVQKMLAMEQQQRQLEESGSSNEELCDLKVRLGKLNARLEALGDFLDTLRVQEDQPVVKIKDEPELIEQIEQPRWANLYSGLNRFRHKAKHTSAEFYQHKSNIIASLKTLYEPSEPSPTIDDIEKQPELLMVRLLKHQQAGLKWMQFRERQKICGGILADDMGLGKTLSMIALILASQETKNKKREDKQRALKLKWTQEFNRMKTKKVPKFRMFDDEEESEEEKYEPPEKRLCQDSTKNSSKFRILDGEEEAAEREEKVKTPEKATEPDVFSSDEEEEHVNVRYPSANTLVVCPMSVMCQWAQEVSTKVAPNGLKVLTFHGPNRHEVGIEGFRSYDLIITSYNLLISELKRYGNASLLFAVHWNRVILDEAHIIRNVRTSGCSSVCQLRARCHWALTGTPVQNRAIDVFALLRFLEVPNFRDLQQWKKYLNEGMRGHRRLNFIIKPLMLRRTKKQLQESGDMPALPPLKVELICVQLSEPEMAVYQILSAISKKIFTQFLRQREQGNSDLNYYALERTPQFMEESFDTKYTEIYHRFLKSLGYNPGAKIKGIVILVLLLRLRQFCCHPGLMLGMLCGAMTAEDVHNVRVDASDVEGSLKMDVLAELDKYDQPANEEDPFDEEDGLSRNRNVKLEDVKVEKDHFEEVKEEIMPWDMEEEQSSGSSNNPLDAARALKLLNPQNPIFEFERPSAKLKLVLDKLEELLTGTNDKIIVTSQWLSYLSIIRKRLQEQSWETLDFTGQLCAKDRELVLRDFNANNDKRVLLLSLTAGGVGLNLNVANHMIMVDLHWNPQLERQAQDRIYRYGQKKPTFIYRYMCQDTVEQRIKALQDYKLEIAKVVLPEEEGGVSRRGGGGLNLAELKKLFSM</sequence>
<dbReference type="SUPFAM" id="SSF52540">
    <property type="entry name" value="P-loop containing nucleoside triphosphate hydrolases"/>
    <property type="match status" value="2"/>
</dbReference>
<evidence type="ECO:0000313" key="8">
    <source>
        <dbReference type="Proteomes" id="UP001652628"/>
    </source>
</evidence>
<dbReference type="InterPro" id="IPR027417">
    <property type="entry name" value="P-loop_NTPase"/>
</dbReference>
<dbReference type="Proteomes" id="UP001652628">
    <property type="component" value="Chromosome 3"/>
</dbReference>
<protein>
    <submittedName>
        <fullName evidence="9">Transcription termination factor 2</fullName>
    </submittedName>
</protein>
<evidence type="ECO:0000256" key="1">
    <source>
        <dbReference type="ARBA" id="ARBA00022741"/>
    </source>
</evidence>
<dbReference type="InterPro" id="IPR014001">
    <property type="entry name" value="Helicase_ATP-bd"/>
</dbReference>
<dbReference type="InterPro" id="IPR050628">
    <property type="entry name" value="SNF2_RAD54_helicase_TF"/>
</dbReference>
<dbReference type="GO" id="GO:0005634">
    <property type="term" value="C:nucleus"/>
    <property type="evidence" value="ECO:0007669"/>
    <property type="project" value="TreeGrafter"/>
</dbReference>
<evidence type="ECO:0000259" key="7">
    <source>
        <dbReference type="PROSITE" id="PS51194"/>
    </source>
</evidence>
<evidence type="ECO:0000256" key="4">
    <source>
        <dbReference type="SAM" id="Coils"/>
    </source>
</evidence>
<dbReference type="PANTHER" id="PTHR45626">
    <property type="entry name" value="TRANSCRIPTION TERMINATION FACTOR 2-RELATED"/>
    <property type="match status" value="1"/>
</dbReference>
<dbReference type="InterPro" id="IPR000330">
    <property type="entry name" value="SNF2_N"/>
</dbReference>
<dbReference type="PANTHER" id="PTHR45626:SF50">
    <property type="entry name" value="TRANSCRIPTION TERMINATION FACTOR 2"/>
    <property type="match status" value="1"/>
</dbReference>